<dbReference type="PROSITE" id="PS50102">
    <property type="entry name" value="RRM"/>
    <property type="match status" value="1"/>
</dbReference>
<keyword evidence="7" id="KW-1185">Reference proteome</keyword>
<name>A0A8S1SDP6_PAROT</name>
<dbReference type="PROSITE" id="PS50158">
    <property type="entry name" value="ZF_CCHC"/>
    <property type="match status" value="2"/>
</dbReference>
<dbReference type="FunFam" id="4.10.60.10:FF:000131">
    <property type="entry name" value="ATP-dependent DNA helicase PIF1"/>
    <property type="match status" value="1"/>
</dbReference>
<dbReference type="FunFam" id="3.30.70.330:FF:001404">
    <property type="entry name" value="Uncharacterized protein"/>
    <property type="match status" value="1"/>
</dbReference>
<dbReference type="Pfam" id="PF00098">
    <property type="entry name" value="zf-CCHC"/>
    <property type="match status" value="2"/>
</dbReference>
<dbReference type="GO" id="GO:0003723">
    <property type="term" value="F:RNA binding"/>
    <property type="evidence" value="ECO:0007669"/>
    <property type="project" value="UniProtKB-UniRule"/>
</dbReference>
<dbReference type="GO" id="GO:0008270">
    <property type="term" value="F:zinc ion binding"/>
    <property type="evidence" value="ECO:0007669"/>
    <property type="project" value="UniProtKB-KW"/>
</dbReference>
<dbReference type="PANTHER" id="PTHR23147">
    <property type="entry name" value="SERINE/ARGININE RICH SPLICING FACTOR"/>
    <property type="match status" value="1"/>
</dbReference>
<dbReference type="InterPro" id="IPR050907">
    <property type="entry name" value="SRSF"/>
</dbReference>
<keyword evidence="1" id="KW-0863">Zinc-finger</keyword>
<dbReference type="Pfam" id="PF00076">
    <property type="entry name" value="RRM_1"/>
    <property type="match status" value="1"/>
</dbReference>
<evidence type="ECO:0000256" key="3">
    <source>
        <dbReference type="SAM" id="MobiDB-lite"/>
    </source>
</evidence>
<dbReference type="OMA" id="WANDCKE"/>
<accession>A0A8S1SDP6</accession>
<keyword evidence="1" id="KW-0479">Metal-binding</keyword>
<evidence type="ECO:0000313" key="7">
    <source>
        <dbReference type="Proteomes" id="UP000683925"/>
    </source>
</evidence>
<organism evidence="6 7">
    <name type="scientific">Paramecium octaurelia</name>
    <dbReference type="NCBI Taxonomy" id="43137"/>
    <lineage>
        <taxon>Eukaryota</taxon>
        <taxon>Sar</taxon>
        <taxon>Alveolata</taxon>
        <taxon>Ciliophora</taxon>
        <taxon>Intramacronucleata</taxon>
        <taxon>Oligohymenophorea</taxon>
        <taxon>Peniculida</taxon>
        <taxon>Parameciidae</taxon>
        <taxon>Paramecium</taxon>
    </lineage>
</organism>
<feature type="compositionally biased region" description="Low complexity" evidence="3">
    <location>
        <begin position="174"/>
        <end position="194"/>
    </location>
</feature>
<feature type="domain" description="CCHC-type" evidence="5">
    <location>
        <begin position="109"/>
        <end position="124"/>
    </location>
</feature>
<proteinExistence type="predicted"/>
<comment type="caution">
    <text evidence="6">The sequence shown here is derived from an EMBL/GenBank/DDBJ whole genome shotgun (WGS) entry which is preliminary data.</text>
</comment>
<protein>
    <submittedName>
        <fullName evidence="6">Uncharacterized protein</fullName>
    </submittedName>
</protein>
<dbReference type="EMBL" id="CAJJDP010000007">
    <property type="protein sequence ID" value="CAD8137547.1"/>
    <property type="molecule type" value="Genomic_DNA"/>
</dbReference>
<feature type="compositionally biased region" description="Basic residues" evidence="3">
    <location>
        <begin position="155"/>
        <end position="168"/>
    </location>
</feature>
<dbReference type="Proteomes" id="UP000683925">
    <property type="component" value="Unassembled WGS sequence"/>
</dbReference>
<reference evidence="6" key="1">
    <citation type="submission" date="2021-01" db="EMBL/GenBank/DDBJ databases">
        <authorList>
            <consortium name="Genoscope - CEA"/>
            <person name="William W."/>
        </authorList>
    </citation>
    <scope>NUCLEOTIDE SEQUENCE</scope>
</reference>
<feature type="compositionally biased region" description="Low complexity" evidence="3">
    <location>
        <begin position="144"/>
        <end position="153"/>
    </location>
</feature>
<keyword evidence="2" id="KW-0694">RNA-binding</keyword>
<feature type="domain" description="RRM" evidence="4">
    <location>
        <begin position="3"/>
        <end position="73"/>
    </location>
</feature>
<dbReference type="OrthoDB" id="606605at2759"/>
<evidence type="ECO:0000259" key="5">
    <source>
        <dbReference type="PROSITE" id="PS50158"/>
    </source>
</evidence>
<dbReference type="InterPro" id="IPR001878">
    <property type="entry name" value="Znf_CCHC"/>
</dbReference>
<feature type="region of interest" description="Disordered" evidence="3">
    <location>
        <begin position="119"/>
        <end position="194"/>
    </location>
</feature>
<feature type="compositionally biased region" description="Basic residues" evidence="3">
    <location>
        <begin position="132"/>
        <end position="143"/>
    </location>
</feature>
<evidence type="ECO:0000256" key="2">
    <source>
        <dbReference type="PROSITE-ProRule" id="PRU00176"/>
    </source>
</evidence>
<evidence type="ECO:0000313" key="6">
    <source>
        <dbReference type="EMBL" id="CAD8137547.1"/>
    </source>
</evidence>
<dbReference type="InterPro" id="IPR000504">
    <property type="entry name" value="RRM_dom"/>
</dbReference>
<dbReference type="SMART" id="SM00360">
    <property type="entry name" value="RRM"/>
    <property type="match status" value="1"/>
</dbReference>
<evidence type="ECO:0000259" key="4">
    <source>
        <dbReference type="PROSITE" id="PS50102"/>
    </source>
</evidence>
<dbReference type="AlphaFoldDB" id="A0A8S1SDP6"/>
<evidence type="ECO:0000256" key="1">
    <source>
        <dbReference type="PROSITE-ProRule" id="PRU00047"/>
    </source>
</evidence>
<feature type="domain" description="CCHC-type" evidence="5">
    <location>
        <begin position="87"/>
        <end position="102"/>
    </location>
</feature>
<dbReference type="CDD" id="cd00590">
    <property type="entry name" value="RRM_SF"/>
    <property type="match status" value="1"/>
</dbReference>
<keyword evidence="1" id="KW-0862">Zinc</keyword>
<gene>
    <name evidence="6" type="ORF">POCTA_138.1.T0080440</name>
</gene>
<sequence>MSRQIYVGRLGQKTSREDLQKEFSRYGKIKDIDLRSTHAFIEFEGRDDAKKAISQMDGKRIGGDRITVKSRDNRHLGANGPTARDVCFNCGRKGHWANDCKEGDLRDTCYRCYQKGHLRKDCPKSRTPSVARKSRRDTKKRRSTSSSKSSDSSSKSRRRSRNQRKPRHQRSESPKSSSGSANGSHSSRSSSQNG</sequence>
<dbReference type="SMART" id="SM00343">
    <property type="entry name" value="ZnF_C2HC"/>
    <property type="match status" value="2"/>
</dbReference>